<evidence type="ECO:0000313" key="7">
    <source>
        <dbReference type="EMBL" id="ROV93817.1"/>
    </source>
</evidence>
<evidence type="ECO:0000256" key="3">
    <source>
        <dbReference type="ARBA" id="ARBA00022630"/>
    </source>
</evidence>
<dbReference type="GO" id="GO:0050660">
    <property type="term" value="F:flavin adenine dinucleotide binding"/>
    <property type="evidence" value="ECO:0007669"/>
    <property type="project" value="InterPro"/>
</dbReference>
<evidence type="ECO:0000256" key="2">
    <source>
        <dbReference type="ARBA" id="ARBA00010790"/>
    </source>
</evidence>
<keyword evidence="8" id="KW-1185">Reference proteome</keyword>
<dbReference type="Proteomes" id="UP000283895">
    <property type="component" value="Unassembled WGS sequence"/>
</dbReference>
<dbReference type="InterPro" id="IPR012132">
    <property type="entry name" value="GMC_OxRdtase"/>
</dbReference>
<gene>
    <name evidence="7" type="ORF">VMCG_08764</name>
</gene>
<dbReference type="STRING" id="356882.A0A423VRZ1"/>
<name>A0A423VRZ1_9PEZI</name>
<evidence type="ECO:0000256" key="4">
    <source>
        <dbReference type="ARBA" id="ARBA00022827"/>
    </source>
</evidence>
<dbReference type="SUPFAM" id="SSF51905">
    <property type="entry name" value="FAD/NAD(P)-binding domain"/>
    <property type="match status" value="1"/>
</dbReference>
<comment type="similarity">
    <text evidence="2">Belongs to the GMC oxidoreductase family.</text>
</comment>
<dbReference type="InterPro" id="IPR036188">
    <property type="entry name" value="FAD/NAD-bd_sf"/>
</dbReference>
<keyword evidence="4" id="KW-0274">FAD</keyword>
<evidence type="ECO:0000256" key="5">
    <source>
        <dbReference type="ARBA" id="ARBA00023002"/>
    </source>
</evidence>
<organism evidence="7 8">
    <name type="scientific">Cytospora schulzeri</name>
    <dbReference type="NCBI Taxonomy" id="448051"/>
    <lineage>
        <taxon>Eukaryota</taxon>
        <taxon>Fungi</taxon>
        <taxon>Dikarya</taxon>
        <taxon>Ascomycota</taxon>
        <taxon>Pezizomycotina</taxon>
        <taxon>Sordariomycetes</taxon>
        <taxon>Sordariomycetidae</taxon>
        <taxon>Diaporthales</taxon>
        <taxon>Cytosporaceae</taxon>
        <taxon>Cytospora</taxon>
    </lineage>
</organism>
<evidence type="ECO:0000256" key="1">
    <source>
        <dbReference type="ARBA" id="ARBA00001974"/>
    </source>
</evidence>
<comment type="cofactor">
    <cofactor evidence="1">
        <name>FAD</name>
        <dbReference type="ChEBI" id="CHEBI:57692"/>
    </cofactor>
</comment>
<dbReference type="OrthoDB" id="269227at2759"/>
<evidence type="ECO:0000259" key="6">
    <source>
        <dbReference type="Pfam" id="PF00732"/>
    </source>
</evidence>
<proteinExistence type="inferred from homology"/>
<dbReference type="AlphaFoldDB" id="A0A423VRZ1"/>
<keyword evidence="5" id="KW-0560">Oxidoreductase</keyword>
<keyword evidence="3" id="KW-0285">Flavoprotein</keyword>
<dbReference type="Pfam" id="PF00732">
    <property type="entry name" value="GMC_oxred_N"/>
    <property type="match status" value="1"/>
</dbReference>
<accession>A0A423VRZ1</accession>
<dbReference type="EMBL" id="LKEA01000043">
    <property type="protein sequence ID" value="ROV93817.1"/>
    <property type="molecule type" value="Genomic_DNA"/>
</dbReference>
<evidence type="ECO:0000313" key="8">
    <source>
        <dbReference type="Proteomes" id="UP000283895"/>
    </source>
</evidence>
<sequence length="134" mass="14397">MTAETNDFDIVIVGGGTAGLSLSSRPDRIYRSYPRVPEQLVQAVLTPAANSQLYKTPVDWDLKTVPQHTDAWAGKQENLGGREIGFTQGKMLGGSSGLNGLSFTASAKTVVDGWAELGNPGWEWPAFSQSLNRS</sequence>
<dbReference type="GO" id="GO:0016614">
    <property type="term" value="F:oxidoreductase activity, acting on CH-OH group of donors"/>
    <property type="evidence" value="ECO:0007669"/>
    <property type="project" value="InterPro"/>
</dbReference>
<dbReference type="Gene3D" id="3.50.50.60">
    <property type="entry name" value="FAD/NAD(P)-binding domain"/>
    <property type="match status" value="1"/>
</dbReference>
<dbReference type="PANTHER" id="PTHR11552">
    <property type="entry name" value="GLUCOSE-METHANOL-CHOLINE GMC OXIDOREDUCTASE"/>
    <property type="match status" value="1"/>
</dbReference>
<comment type="caution">
    <text evidence="7">The sequence shown here is derived from an EMBL/GenBank/DDBJ whole genome shotgun (WGS) entry which is preliminary data.</text>
</comment>
<reference evidence="7 8" key="1">
    <citation type="submission" date="2015-09" db="EMBL/GenBank/DDBJ databases">
        <title>Host preference determinants of Valsa canker pathogens revealed by comparative genomics.</title>
        <authorList>
            <person name="Yin Z."/>
            <person name="Huang L."/>
        </authorList>
    </citation>
    <scope>NUCLEOTIDE SEQUENCE [LARGE SCALE GENOMIC DNA]</scope>
    <source>
        <strain evidence="7 8">03-1</strain>
    </source>
</reference>
<feature type="domain" description="Glucose-methanol-choline oxidoreductase N-terminal" evidence="6">
    <location>
        <begin position="8"/>
        <end position="130"/>
    </location>
</feature>
<dbReference type="Gene3D" id="3.30.560.10">
    <property type="entry name" value="Glucose Oxidase, domain 3"/>
    <property type="match status" value="1"/>
</dbReference>
<dbReference type="InterPro" id="IPR000172">
    <property type="entry name" value="GMC_OxRdtase_N"/>
</dbReference>
<dbReference type="PANTHER" id="PTHR11552:SF201">
    <property type="entry name" value="GLUCOSE-METHANOL-CHOLINE OXIDOREDUCTASE N-TERMINAL DOMAIN-CONTAINING PROTEIN"/>
    <property type="match status" value="1"/>
</dbReference>
<protein>
    <recommendedName>
        <fullName evidence="6">Glucose-methanol-choline oxidoreductase N-terminal domain-containing protein</fullName>
    </recommendedName>
</protein>